<dbReference type="Proteomes" id="UP001497482">
    <property type="component" value="Chromosome 21"/>
</dbReference>
<accession>A0AAV2L6E0</accession>
<organism evidence="1 2">
    <name type="scientific">Knipowitschia caucasica</name>
    <name type="common">Caucasian dwarf goby</name>
    <name type="synonym">Pomatoschistus caucasicus</name>
    <dbReference type="NCBI Taxonomy" id="637954"/>
    <lineage>
        <taxon>Eukaryota</taxon>
        <taxon>Metazoa</taxon>
        <taxon>Chordata</taxon>
        <taxon>Craniata</taxon>
        <taxon>Vertebrata</taxon>
        <taxon>Euteleostomi</taxon>
        <taxon>Actinopterygii</taxon>
        <taxon>Neopterygii</taxon>
        <taxon>Teleostei</taxon>
        <taxon>Neoteleostei</taxon>
        <taxon>Acanthomorphata</taxon>
        <taxon>Gobiaria</taxon>
        <taxon>Gobiiformes</taxon>
        <taxon>Gobioidei</taxon>
        <taxon>Gobiidae</taxon>
        <taxon>Gobiinae</taxon>
        <taxon>Knipowitschia</taxon>
    </lineage>
</organism>
<sequence>MRTCVTWHLDHCPFRGLDRVALLGRVLRSWVLHLYGSWKSRLLDPRPNRDHLHLDNLQLLDLSIQVLGELHAPQLVIISDEPPRQNGPLQSGPFNAALLQRGSPSARLPFRVAPSTRLSFNAALLQRGFPSERPPSEPLLWGFRLFVTTPGPH</sequence>
<evidence type="ECO:0000313" key="1">
    <source>
        <dbReference type="EMBL" id="CAL1596725.1"/>
    </source>
</evidence>
<gene>
    <name evidence="1" type="ORF">KC01_LOCUS25356</name>
</gene>
<protein>
    <submittedName>
        <fullName evidence="1">Uncharacterized protein</fullName>
    </submittedName>
</protein>
<dbReference type="EMBL" id="OZ035843">
    <property type="protein sequence ID" value="CAL1596725.1"/>
    <property type="molecule type" value="Genomic_DNA"/>
</dbReference>
<dbReference type="AlphaFoldDB" id="A0AAV2L6E0"/>
<keyword evidence="2" id="KW-1185">Reference proteome</keyword>
<name>A0AAV2L6E0_KNICA</name>
<evidence type="ECO:0000313" key="2">
    <source>
        <dbReference type="Proteomes" id="UP001497482"/>
    </source>
</evidence>
<reference evidence="1 2" key="1">
    <citation type="submission" date="2024-04" db="EMBL/GenBank/DDBJ databases">
        <authorList>
            <person name="Waldvogel A.-M."/>
            <person name="Schoenle A."/>
        </authorList>
    </citation>
    <scope>NUCLEOTIDE SEQUENCE [LARGE SCALE GENOMIC DNA]</scope>
</reference>
<proteinExistence type="predicted"/>